<organism evidence="2 3">
    <name type="scientific">Mycolicibacterium fortuitum</name>
    <name type="common">Mycobacterium fortuitum</name>
    <dbReference type="NCBI Taxonomy" id="1766"/>
    <lineage>
        <taxon>Bacteria</taxon>
        <taxon>Bacillati</taxon>
        <taxon>Actinomycetota</taxon>
        <taxon>Actinomycetes</taxon>
        <taxon>Mycobacteriales</taxon>
        <taxon>Mycobacteriaceae</taxon>
        <taxon>Mycolicibacterium</taxon>
    </lineage>
</organism>
<feature type="domain" description="FAD/NAD(P)-binding" evidence="1">
    <location>
        <begin position="132"/>
        <end position="351"/>
    </location>
</feature>
<keyword evidence="2" id="KW-0560">Oxidoreductase</keyword>
<dbReference type="Pfam" id="PF07992">
    <property type="entry name" value="Pyr_redox_2"/>
    <property type="match status" value="1"/>
</dbReference>
<dbReference type="Gene3D" id="3.50.50.60">
    <property type="entry name" value="FAD/NAD(P)-binding domain"/>
    <property type="match status" value="2"/>
</dbReference>
<dbReference type="PANTHER" id="PTHR42877">
    <property type="entry name" value="L-ORNITHINE N(5)-MONOOXYGENASE-RELATED"/>
    <property type="match status" value="1"/>
</dbReference>
<dbReference type="SUPFAM" id="SSF51905">
    <property type="entry name" value="FAD/NAD(P)-binding domain"/>
    <property type="match status" value="2"/>
</dbReference>
<dbReference type="GO" id="GO:0004497">
    <property type="term" value="F:monooxygenase activity"/>
    <property type="evidence" value="ECO:0007669"/>
    <property type="project" value="UniProtKB-KW"/>
</dbReference>
<reference evidence="2 3" key="1">
    <citation type="submission" date="2016-07" db="EMBL/GenBank/DDBJ databases">
        <authorList>
            <person name="Sutton G."/>
            <person name="Brinkac L."/>
            <person name="Sanka R."/>
            <person name="Adams M."/>
            <person name="Lau E."/>
            <person name="Kumar A."/>
            <person name="Macaden R."/>
        </authorList>
    </citation>
    <scope>NUCLEOTIDE SEQUENCE [LARGE SCALE GENOMIC DNA]</scope>
    <source>
        <strain evidence="2 3">GA-0871</strain>
    </source>
</reference>
<proteinExistence type="predicted"/>
<dbReference type="InterPro" id="IPR036188">
    <property type="entry name" value="FAD/NAD-bd_sf"/>
</dbReference>
<dbReference type="AlphaFoldDB" id="A0ABD6QC64"/>
<dbReference type="InterPro" id="IPR051209">
    <property type="entry name" value="FAD-bind_Monooxygenase_sf"/>
</dbReference>
<evidence type="ECO:0000313" key="2">
    <source>
        <dbReference type="EMBL" id="OMC33118.1"/>
    </source>
</evidence>
<comment type="caution">
    <text evidence="2">The sequence shown here is derived from an EMBL/GenBank/DDBJ whole genome shotgun (WGS) entry which is preliminary data.</text>
</comment>
<dbReference type="PRINTS" id="PR00411">
    <property type="entry name" value="PNDRDTASEI"/>
</dbReference>
<protein>
    <submittedName>
        <fullName evidence="2">Monooxygenase</fullName>
    </submittedName>
</protein>
<name>A0ABD6QC64_MYCFO</name>
<dbReference type="InterPro" id="IPR023753">
    <property type="entry name" value="FAD/NAD-binding_dom"/>
</dbReference>
<dbReference type="RefSeq" id="WP_076208101.1">
    <property type="nucleotide sequence ID" value="NZ_MBER01000181.1"/>
</dbReference>
<sequence>MNDTVEPLDRIEKALEAANIPSLVATLAHLTADDRWLQAPYTPARARGLDDNDSGGLDPERQREVRQAVIDVLAAHRNGTLVPAEPGPERVAHILAVALGEDVPAEYGEILSEELGIRSRDVTIGPAARDGFHVVIIGAGIAGIGAAIKLKQAGIDFTVIEKNTTIGGTWYENTYPGCGVDTPGHLYSYSFDPNIEWTRYFAKQPEVWQYLERLTDKYGIREHIRFGYEVVTADYSDDGSWTVVASGAEGDRMELRGNALVPAVGMINRPSVPPIKGLDTFAGPKFHTAQWDPSVDLTGKRVAIIGNGATAMQLVPTIADAAESVTIFQRSKQWVVPHPNYQREVSDDVRLVMKEVPFYAGWYRLRAFWNFSDRLHPQVQVDPAWEHQDRSVNEVNEKHRVFLTRYLTEQLADRPDLIEKCLPDYPPYGKRPLIDNGWFTAIRCDDVHLVTDAVEEVVPNGVRTADGVVHEADVLLLATGFRALQFLWPMEIRGRSGQTLAEVWGPNDARAYLGLTVPDFPNMFILNGPNTNAGHGGSAYLAIEFQIRYLMQALDHLCTGTADSLEVRDEVFWGYNRELDEGLGRSVWAHPGMSTYYRNGAGRVVVTSPWTYLDYWRRTSDFNPDDFVVSQGAESLAGAAESR</sequence>
<keyword evidence="2" id="KW-0503">Monooxygenase</keyword>
<gene>
    <name evidence="2" type="ORF">A5742_14570</name>
</gene>
<dbReference type="EMBL" id="MBER01000181">
    <property type="protein sequence ID" value="OMC33118.1"/>
    <property type="molecule type" value="Genomic_DNA"/>
</dbReference>
<dbReference type="Proteomes" id="UP000187001">
    <property type="component" value="Unassembled WGS sequence"/>
</dbReference>
<dbReference type="PRINTS" id="PR00368">
    <property type="entry name" value="FADPNR"/>
</dbReference>
<evidence type="ECO:0000313" key="3">
    <source>
        <dbReference type="Proteomes" id="UP000187001"/>
    </source>
</evidence>
<accession>A0ABD6QC64</accession>
<evidence type="ECO:0000259" key="1">
    <source>
        <dbReference type="Pfam" id="PF07992"/>
    </source>
</evidence>
<dbReference type="PANTHER" id="PTHR42877:SF4">
    <property type="entry name" value="FAD_NAD(P)-BINDING DOMAIN-CONTAINING PROTEIN-RELATED"/>
    <property type="match status" value="1"/>
</dbReference>